<accession>A0ABR2KUC6</accession>
<evidence type="ECO:0000313" key="1">
    <source>
        <dbReference type="EMBL" id="KAK8894714.1"/>
    </source>
</evidence>
<sequence length="163" mass="19483">MENSSIIQPSDEIMNIFAHRLDGDNTILYRVQWTNRKCEWVDGNNLFNEKYQKYLIKYWQLEQHEFTNIATQTNPTHAFDFSITKENIEKWTNVSFRSFRPPSQETRNTHCLIPYSIDSIDVIKQIALVRFFEDTGPIEMELDRLLMLAPRLVAQFYMNMHNQ</sequence>
<dbReference type="EMBL" id="JAPFFF010000003">
    <property type="protein sequence ID" value="KAK8894714.1"/>
    <property type="molecule type" value="Genomic_DNA"/>
</dbReference>
<name>A0ABR2KUC6_9EUKA</name>
<proteinExistence type="predicted"/>
<dbReference type="SUPFAM" id="SSF54160">
    <property type="entry name" value="Chromo domain-like"/>
    <property type="match status" value="1"/>
</dbReference>
<evidence type="ECO:0008006" key="3">
    <source>
        <dbReference type="Google" id="ProtNLM"/>
    </source>
</evidence>
<organism evidence="1 2">
    <name type="scientific">Tritrichomonas musculus</name>
    <dbReference type="NCBI Taxonomy" id="1915356"/>
    <lineage>
        <taxon>Eukaryota</taxon>
        <taxon>Metamonada</taxon>
        <taxon>Parabasalia</taxon>
        <taxon>Tritrichomonadida</taxon>
        <taxon>Tritrichomonadidae</taxon>
        <taxon>Tritrichomonas</taxon>
    </lineage>
</organism>
<evidence type="ECO:0000313" key="2">
    <source>
        <dbReference type="Proteomes" id="UP001470230"/>
    </source>
</evidence>
<reference evidence="1 2" key="1">
    <citation type="submission" date="2024-04" db="EMBL/GenBank/DDBJ databases">
        <title>Tritrichomonas musculus Genome.</title>
        <authorList>
            <person name="Alves-Ferreira E."/>
            <person name="Grigg M."/>
            <person name="Lorenzi H."/>
            <person name="Galac M."/>
        </authorList>
    </citation>
    <scope>NUCLEOTIDE SEQUENCE [LARGE SCALE GENOMIC DNA]</scope>
    <source>
        <strain evidence="1 2">EAF2021</strain>
    </source>
</reference>
<gene>
    <name evidence="1" type="ORF">M9Y10_023151</name>
</gene>
<dbReference type="InterPro" id="IPR016197">
    <property type="entry name" value="Chromo-like_dom_sf"/>
</dbReference>
<comment type="caution">
    <text evidence="1">The sequence shown here is derived from an EMBL/GenBank/DDBJ whole genome shotgun (WGS) entry which is preliminary data.</text>
</comment>
<dbReference type="Proteomes" id="UP001470230">
    <property type="component" value="Unassembled WGS sequence"/>
</dbReference>
<protein>
    <recommendedName>
        <fullName evidence="3">Chromo domain-containing protein</fullName>
    </recommendedName>
</protein>
<keyword evidence="2" id="KW-1185">Reference proteome</keyword>